<dbReference type="KEGG" id="lal:AT746_00235"/>
<keyword evidence="3" id="KW-1185">Reference proteome</keyword>
<evidence type="ECO:0000313" key="2">
    <source>
        <dbReference type="EMBL" id="ALS96855.1"/>
    </source>
</evidence>
<sequence>MNYHTESLRNALAAEYVLGTLRGSARLRYQKLMMSNQAIAETTWLWEQYLNGMGQDIEPVVPDERVWQGIQEKLGFIEKPAPVAAPDAADQGKQSFWRGPAVLAIAASLFIAVLWSSLTQPPVPVVTHIAVVNDQQTNPLWLIEISDQQLRVRATDQLVALADKDFELWIVPANGNAPISLGVLPKDGELKAPAPESLKSVPINVLAVSLEPLGGSPTGQPTEVLYTSNLTTV</sequence>
<dbReference type="GO" id="GO:0005886">
    <property type="term" value="C:plasma membrane"/>
    <property type="evidence" value="ECO:0007669"/>
    <property type="project" value="InterPro"/>
</dbReference>
<evidence type="ECO:0000259" key="1">
    <source>
        <dbReference type="Pfam" id="PF10099"/>
    </source>
</evidence>
<organism evidence="2 3">
    <name type="scientific">Lacimicrobium alkaliphilum</name>
    <dbReference type="NCBI Taxonomy" id="1526571"/>
    <lineage>
        <taxon>Bacteria</taxon>
        <taxon>Pseudomonadati</taxon>
        <taxon>Pseudomonadota</taxon>
        <taxon>Gammaproteobacteria</taxon>
        <taxon>Alteromonadales</taxon>
        <taxon>Alteromonadaceae</taxon>
        <taxon>Lacimicrobium</taxon>
    </lineage>
</organism>
<accession>A0A0U2ZCP3</accession>
<dbReference type="Proteomes" id="UP000068447">
    <property type="component" value="Chromosome"/>
</dbReference>
<dbReference type="STRING" id="1526571.AT746_00235"/>
<reference evidence="2 3" key="1">
    <citation type="submission" date="2015-12" db="EMBL/GenBank/DDBJ databases">
        <title>Complete genome of Lacimicrobium alkaliphilum KCTC 32984.</title>
        <authorList>
            <person name="Kim S.-G."/>
            <person name="Lee Y.-J."/>
        </authorList>
    </citation>
    <scope>NUCLEOTIDE SEQUENCE [LARGE SCALE GENOMIC DNA]</scope>
    <source>
        <strain evidence="2 3">YelD216</strain>
    </source>
</reference>
<dbReference type="InterPro" id="IPR018764">
    <property type="entry name" value="RskA_C"/>
</dbReference>
<name>A0A0U2ZCP3_9ALTE</name>
<dbReference type="EMBL" id="CP013650">
    <property type="protein sequence ID" value="ALS96855.1"/>
    <property type="molecule type" value="Genomic_DNA"/>
</dbReference>
<protein>
    <recommendedName>
        <fullName evidence="1">Anti-sigma K factor RskA C-terminal domain-containing protein</fullName>
    </recommendedName>
</protein>
<proteinExistence type="predicted"/>
<dbReference type="AlphaFoldDB" id="A0A0U2ZCP3"/>
<dbReference type="RefSeq" id="WP_062474780.1">
    <property type="nucleotide sequence ID" value="NZ_CP013650.1"/>
</dbReference>
<gene>
    <name evidence="2" type="ORF">AT746_00235</name>
</gene>
<dbReference type="OrthoDB" id="5298046at2"/>
<feature type="domain" description="Anti-sigma K factor RskA C-terminal" evidence="1">
    <location>
        <begin position="102"/>
        <end position="222"/>
    </location>
</feature>
<dbReference type="Pfam" id="PF10099">
    <property type="entry name" value="RskA_C"/>
    <property type="match status" value="1"/>
</dbReference>
<evidence type="ECO:0000313" key="3">
    <source>
        <dbReference type="Proteomes" id="UP000068447"/>
    </source>
</evidence>